<proteinExistence type="inferred from homology"/>
<evidence type="ECO:0000313" key="10">
    <source>
        <dbReference type="Proteomes" id="UP001153636"/>
    </source>
</evidence>
<evidence type="ECO:0000256" key="3">
    <source>
        <dbReference type="ARBA" id="ARBA00022692"/>
    </source>
</evidence>
<keyword evidence="2 8" id="KW-1003">Cell membrane</keyword>
<dbReference type="GO" id="GO:0030424">
    <property type="term" value="C:axon"/>
    <property type="evidence" value="ECO:0007669"/>
    <property type="project" value="TreeGrafter"/>
</dbReference>
<evidence type="ECO:0000256" key="6">
    <source>
        <dbReference type="ARBA" id="ARBA00023170"/>
    </source>
</evidence>
<dbReference type="AlphaFoldDB" id="A0A9P0D7E4"/>
<dbReference type="PANTHER" id="PTHR21143">
    <property type="entry name" value="INVERTEBRATE GUSTATORY RECEPTOR"/>
    <property type="match status" value="1"/>
</dbReference>
<comment type="caution">
    <text evidence="8">Lacks conserved residue(s) required for the propagation of feature annotation.</text>
</comment>
<evidence type="ECO:0000313" key="9">
    <source>
        <dbReference type="EMBL" id="CAH1112901.1"/>
    </source>
</evidence>
<dbReference type="GO" id="GO:0007165">
    <property type="term" value="P:signal transduction"/>
    <property type="evidence" value="ECO:0007669"/>
    <property type="project" value="UniProtKB-KW"/>
</dbReference>
<dbReference type="InterPro" id="IPR013604">
    <property type="entry name" value="7TM_chemorcpt"/>
</dbReference>
<dbReference type="GO" id="GO:0043025">
    <property type="term" value="C:neuronal cell body"/>
    <property type="evidence" value="ECO:0007669"/>
    <property type="project" value="TreeGrafter"/>
</dbReference>
<feature type="transmembrane region" description="Helical" evidence="8">
    <location>
        <begin position="40"/>
        <end position="59"/>
    </location>
</feature>
<keyword evidence="5 8" id="KW-0472">Membrane</keyword>
<gene>
    <name evidence="9" type="ORF">PSYICH_LOCUS13441</name>
</gene>
<evidence type="ECO:0000256" key="5">
    <source>
        <dbReference type="ARBA" id="ARBA00023136"/>
    </source>
</evidence>
<keyword evidence="3 8" id="KW-0812">Transmembrane</keyword>
<reference evidence="9" key="1">
    <citation type="submission" date="2022-01" db="EMBL/GenBank/DDBJ databases">
        <authorList>
            <person name="King R."/>
        </authorList>
    </citation>
    <scope>NUCLEOTIDE SEQUENCE</scope>
</reference>
<name>A0A9P0D7E4_9CUCU</name>
<evidence type="ECO:0000256" key="1">
    <source>
        <dbReference type="ARBA" id="ARBA00004651"/>
    </source>
</evidence>
<dbReference type="Proteomes" id="UP001153636">
    <property type="component" value="Chromosome 7"/>
</dbReference>
<comment type="function">
    <text evidence="8">Gustatory receptor which mediates acceptance or avoidance behavior, depending on its substrates.</text>
</comment>
<comment type="similarity">
    <text evidence="8">Belongs to the insect chemoreceptor superfamily. Gustatory receptor (GR) family.</text>
</comment>
<keyword evidence="6 8" id="KW-0675">Receptor</keyword>
<dbReference type="OrthoDB" id="6757206at2759"/>
<comment type="subcellular location">
    <subcellularLocation>
        <location evidence="1 8">Cell membrane</location>
        <topology evidence="1 8">Multi-pass membrane protein</topology>
    </subcellularLocation>
</comment>
<feature type="transmembrane region" description="Helical" evidence="8">
    <location>
        <begin position="274"/>
        <end position="294"/>
    </location>
</feature>
<dbReference type="GO" id="GO:0050909">
    <property type="term" value="P:sensory perception of taste"/>
    <property type="evidence" value="ECO:0007669"/>
    <property type="project" value="InterPro"/>
</dbReference>
<evidence type="ECO:0000256" key="8">
    <source>
        <dbReference type="RuleBase" id="RU363108"/>
    </source>
</evidence>
<evidence type="ECO:0000256" key="2">
    <source>
        <dbReference type="ARBA" id="ARBA00022475"/>
    </source>
</evidence>
<dbReference type="GO" id="GO:0005886">
    <property type="term" value="C:plasma membrane"/>
    <property type="evidence" value="ECO:0007669"/>
    <property type="project" value="UniProtKB-SubCell"/>
</dbReference>
<dbReference type="PANTHER" id="PTHR21143:SF133">
    <property type="entry name" value="GUSTATORY AND PHEROMONE RECEPTOR 32A-RELATED"/>
    <property type="match status" value="1"/>
</dbReference>
<evidence type="ECO:0000256" key="4">
    <source>
        <dbReference type="ARBA" id="ARBA00022989"/>
    </source>
</evidence>
<protein>
    <recommendedName>
        <fullName evidence="8">Gustatory receptor</fullName>
    </recommendedName>
</protein>
<sequence length="375" mass="43900">MSELNADVKFVRFFFKLGRVVGIIPLYTNKSSIKKKLISILYLSVLTLILCSVFILSVWDRQVIYKTMKLTNEVVDFLVILTNFVFILTIRIGNILHCRYFSDITETCEQIDCCLKNAGYRVCKRHIIILYLEFAGFHSLYFGIHLYEFYYRLMNHQDSFLIWMMYLPSFMKLYHQLYVINLVTKMNYIVNARYKFLKQCLENIIRRDKLNVGSLELDKKTLNLDQIYYVFKLLFQLVSYINILFGWQIFFVLCCTVLEILNIINFIKQDQMWSVLAVDLAYGAIYIISTIAIVKSCDDVQTSAEQILMCCYTSQETLKGTQLENEILRFAKLSRPLLPQYSAGGFIIVNQKVLSSLFSATLTYLIVIIQFDLTT</sequence>
<feature type="transmembrane region" description="Helical" evidence="8">
    <location>
        <begin position="249"/>
        <end position="267"/>
    </location>
</feature>
<dbReference type="EMBL" id="OV651819">
    <property type="protein sequence ID" value="CAH1112901.1"/>
    <property type="molecule type" value="Genomic_DNA"/>
</dbReference>
<keyword evidence="10" id="KW-1185">Reference proteome</keyword>
<keyword evidence="4 8" id="KW-1133">Transmembrane helix</keyword>
<feature type="transmembrane region" description="Helical" evidence="8">
    <location>
        <begin position="128"/>
        <end position="148"/>
    </location>
</feature>
<dbReference type="GO" id="GO:0030425">
    <property type="term" value="C:dendrite"/>
    <property type="evidence" value="ECO:0007669"/>
    <property type="project" value="TreeGrafter"/>
</dbReference>
<dbReference type="Pfam" id="PF08395">
    <property type="entry name" value="7tm_7"/>
    <property type="match status" value="1"/>
</dbReference>
<dbReference type="GO" id="GO:0007635">
    <property type="term" value="P:chemosensory behavior"/>
    <property type="evidence" value="ECO:0007669"/>
    <property type="project" value="TreeGrafter"/>
</dbReference>
<dbReference type="GO" id="GO:0008049">
    <property type="term" value="P:male courtship behavior"/>
    <property type="evidence" value="ECO:0007669"/>
    <property type="project" value="TreeGrafter"/>
</dbReference>
<feature type="transmembrane region" description="Helical" evidence="8">
    <location>
        <begin position="160"/>
        <end position="183"/>
    </location>
</feature>
<organism evidence="9 10">
    <name type="scientific">Psylliodes chrysocephalus</name>
    <dbReference type="NCBI Taxonomy" id="3402493"/>
    <lineage>
        <taxon>Eukaryota</taxon>
        <taxon>Metazoa</taxon>
        <taxon>Ecdysozoa</taxon>
        <taxon>Arthropoda</taxon>
        <taxon>Hexapoda</taxon>
        <taxon>Insecta</taxon>
        <taxon>Pterygota</taxon>
        <taxon>Neoptera</taxon>
        <taxon>Endopterygota</taxon>
        <taxon>Coleoptera</taxon>
        <taxon>Polyphaga</taxon>
        <taxon>Cucujiformia</taxon>
        <taxon>Chrysomeloidea</taxon>
        <taxon>Chrysomelidae</taxon>
        <taxon>Galerucinae</taxon>
        <taxon>Alticini</taxon>
        <taxon>Psylliodes</taxon>
    </lineage>
</organism>
<accession>A0A9P0D7E4</accession>
<evidence type="ECO:0000256" key="7">
    <source>
        <dbReference type="ARBA" id="ARBA00023224"/>
    </source>
</evidence>
<feature type="transmembrane region" description="Helical" evidence="8">
    <location>
        <begin position="74"/>
        <end position="92"/>
    </location>
</feature>
<keyword evidence="7 8" id="KW-0807">Transducer</keyword>